<keyword evidence="3" id="KW-1185">Reference proteome</keyword>
<accession>A0A401UI87</accession>
<evidence type="ECO:0000259" key="1">
    <source>
        <dbReference type="Pfam" id="PF03551"/>
    </source>
</evidence>
<dbReference type="Proteomes" id="UP000287872">
    <property type="component" value="Unassembled WGS sequence"/>
</dbReference>
<name>A0A401UI87_9CLOT</name>
<sequence length="110" mass="12940">MAREQFQNLTEPMYYILMSLLKEMCGVDIMEAVIEISKGRVKVGPGTLYALLSKFEKEDMIIETEVKGRKRSYIITDKGKEILLEEYRRLITMANDGVLYMERYKENFKI</sequence>
<dbReference type="Pfam" id="PF03551">
    <property type="entry name" value="PadR"/>
    <property type="match status" value="1"/>
</dbReference>
<dbReference type="PANTHER" id="PTHR33169">
    <property type="entry name" value="PADR-FAMILY TRANSCRIPTIONAL REGULATOR"/>
    <property type="match status" value="1"/>
</dbReference>
<dbReference type="SUPFAM" id="SSF46785">
    <property type="entry name" value="Winged helix' DNA-binding domain"/>
    <property type="match status" value="1"/>
</dbReference>
<dbReference type="InterPro" id="IPR005149">
    <property type="entry name" value="Tscrpt_reg_PadR_N"/>
</dbReference>
<gene>
    <name evidence="2" type="ORF">Ctaglu_08570</name>
</gene>
<feature type="domain" description="Transcription regulator PadR N-terminal" evidence="1">
    <location>
        <begin position="21"/>
        <end position="83"/>
    </location>
</feature>
<dbReference type="AlphaFoldDB" id="A0A401UI87"/>
<protein>
    <submittedName>
        <fullName evidence="2">PadR family transcriptional regulator</fullName>
    </submittedName>
</protein>
<dbReference type="InterPro" id="IPR036388">
    <property type="entry name" value="WH-like_DNA-bd_sf"/>
</dbReference>
<dbReference type="InterPro" id="IPR052509">
    <property type="entry name" value="Metal_resp_DNA-bind_regulator"/>
</dbReference>
<dbReference type="EMBL" id="BHYK01000004">
    <property type="protein sequence ID" value="GCD09234.1"/>
    <property type="molecule type" value="Genomic_DNA"/>
</dbReference>
<dbReference type="InterPro" id="IPR036390">
    <property type="entry name" value="WH_DNA-bd_sf"/>
</dbReference>
<dbReference type="GeneID" id="77243651"/>
<evidence type="ECO:0000313" key="3">
    <source>
        <dbReference type="Proteomes" id="UP000287872"/>
    </source>
</evidence>
<evidence type="ECO:0000313" key="2">
    <source>
        <dbReference type="EMBL" id="GCD09234.1"/>
    </source>
</evidence>
<proteinExistence type="predicted"/>
<dbReference type="RefSeq" id="WP_124998454.1">
    <property type="nucleotide sequence ID" value="NZ_BHYK01000004.1"/>
</dbReference>
<reference evidence="2 3" key="1">
    <citation type="submission" date="2018-11" db="EMBL/GenBank/DDBJ databases">
        <title>Genome sequencing and assembly of Clostridium tagluense strain A121.</title>
        <authorList>
            <person name="Murakami T."/>
            <person name="Segawa T."/>
            <person name="Shcherbakova V.A."/>
            <person name="Mori H."/>
            <person name="Yoshimura Y."/>
        </authorList>
    </citation>
    <scope>NUCLEOTIDE SEQUENCE [LARGE SCALE GENOMIC DNA]</scope>
    <source>
        <strain evidence="2 3">A121</strain>
    </source>
</reference>
<organism evidence="2 3">
    <name type="scientific">Clostridium tagluense</name>
    <dbReference type="NCBI Taxonomy" id="360422"/>
    <lineage>
        <taxon>Bacteria</taxon>
        <taxon>Bacillati</taxon>
        <taxon>Bacillota</taxon>
        <taxon>Clostridia</taxon>
        <taxon>Eubacteriales</taxon>
        <taxon>Clostridiaceae</taxon>
        <taxon>Clostridium</taxon>
    </lineage>
</organism>
<dbReference type="PANTHER" id="PTHR33169:SF13">
    <property type="entry name" value="PADR-FAMILY TRANSCRIPTIONAL REGULATOR"/>
    <property type="match status" value="1"/>
</dbReference>
<dbReference type="Gene3D" id="1.10.10.10">
    <property type="entry name" value="Winged helix-like DNA-binding domain superfamily/Winged helix DNA-binding domain"/>
    <property type="match status" value="1"/>
</dbReference>
<dbReference type="OrthoDB" id="9814826at2"/>
<comment type="caution">
    <text evidence="2">The sequence shown here is derived from an EMBL/GenBank/DDBJ whole genome shotgun (WGS) entry which is preliminary data.</text>
</comment>